<organism evidence="2">
    <name type="scientific">marine sediment metagenome</name>
    <dbReference type="NCBI Taxonomy" id="412755"/>
    <lineage>
        <taxon>unclassified sequences</taxon>
        <taxon>metagenomes</taxon>
        <taxon>ecological metagenomes</taxon>
    </lineage>
</organism>
<gene>
    <name evidence="2" type="ORF">LCGC14_1407080</name>
</gene>
<dbReference type="EMBL" id="LAZR01009248">
    <property type="protein sequence ID" value="KKM73777.1"/>
    <property type="molecule type" value="Genomic_DNA"/>
</dbReference>
<evidence type="ECO:0000313" key="2">
    <source>
        <dbReference type="EMBL" id="KKM73777.1"/>
    </source>
</evidence>
<comment type="caution">
    <text evidence="2">The sequence shown here is derived from an EMBL/GenBank/DDBJ whole genome shotgun (WGS) entry which is preliminary data.</text>
</comment>
<name>A0A0F9MX17_9ZZZZ</name>
<protein>
    <submittedName>
        <fullName evidence="2">Uncharacterized protein</fullName>
    </submittedName>
</protein>
<sequence length="125" mass="14886">MDTYSQYGPRPEPQKTPSRPPQQQPEEDVARPYTPPPPPVKRPKLWESFMGGFKSRPDLSLDNAYKLWSDLRLTREQWLQKYPGMTAKDYNLWRRKSAPIKPTWLQKLLLPKEVRERMKRGLPRI</sequence>
<feature type="region of interest" description="Disordered" evidence="1">
    <location>
        <begin position="1"/>
        <end position="45"/>
    </location>
</feature>
<evidence type="ECO:0000256" key="1">
    <source>
        <dbReference type="SAM" id="MobiDB-lite"/>
    </source>
</evidence>
<accession>A0A0F9MX17</accession>
<dbReference type="AlphaFoldDB" id="A0A0F9MX17"/>
<proteinExistence type="predicted"/>
<reference evidence="2" key="1">
    <citation type="journal article" date="2015" name="Nature">
        <title>Complex archaea that bridge the gap between prokaryotes and eukaryotes.</title>
        <authorList>
            <person name="Spang A."/>
            <person name="Saw J.H."/>
            <person name="Jorgensen S.L."/>
            <person name="Zaremba-Niedzwiedzka K."/>
            <person name="Martijn J."/>
            <person name="Lind A.E."/>
            <person name="van Eijk R."/>
            <person name="Schleper C."/>
            <person name="Guy L."/>
            <person name="Ettema T.J."/>
        </authorList>
    </citation>
    <scope>NUCLEOTIDE SEQUENCE</scope>
</reference>